<name>A0A3E0VEZ8_9MICO</name>
<dbReference type="Gene3D" id="3.40.50.720">
    <property type="entry name" value="NAD(P)-binding Rossmann-like Domain"/>
    <property type="match status" value="1"/>
</dbReference>
<protein>
    <submittedName>
        <fullName evidence="1">Uncharacterized protein</fullName>
    </submittedName>
</protein>
<dbReference type="Proteomes" id="UP000256486">
    <property type="component" value="Unassembled WGS sequence"/>
</dbReference>
<gene>
    <name evidence="1" type="ORF">B7R54_01995</name>
</gene>
<evidence type="ECO:0000313" key="1">
    <source>
        <dbReference type="EMBL" id="RFA08123.1"/>
    </source>
</evidence>
<accession>A0A3E0VEZ8</accession>
<sequence>MAVGRAIWSSVVERDAANARVAELLDTLGYDSLDTGVLADSWRYEPGTPIYCDPYMPAWPTEKLPFDQLLAWLLSAPVIPMSKHKATDLLASAVRGAAGGYFPETA</sequence>
<comment type="caution">
    <text evidence="1">The sequence shown here is derived from an EMBL/GenBank/DDBJ whole genome shotgun (WGS) entry which is preliminary data.</text>
</comment>
<reference evidence="1 2" key="1">
    <citation type="submission" date="2017-04" db="EMBL/GenBank/DDBJ databases">
        <title>Comparative genome analysis of Subtercola boreus.</title>
        <authorList>
            <person name="Cho Y.-J."/>
            <person name="Cho A."/>
            <person name="Kim O.-S."/>
            <person name="Lee J.-I."/>
        </authorList>
    </citation>
    <scope>NUCLEOTIDE SEQUENCE [LARGE SCALE GENOMIC DNA]</scope>
    <source>
        <strain evidence="1 2">K300</strain>
    </source>
</reference>
<proteinExistence type="predicted"/>
<organism evidence="1 2">
    <name type="scientific">Subtercola boreus</name>
    <dbReference type="NCBI Taxonomy" id="120213"/>
    <lineage>
        <taxon>Bacteria</taxon>
        <taxon>Bacillati</taxon>
        <taxon>Actinomycetota</taxon>
        <taxon>Actinomycetes</taxon>
        <taxon>Micrococcales</taxon>
        <taxon>Microbacteriaceae</taxon>
        <taxon>Subtercola</taxon>
    </lineage>
</organism>
<evidence type="ECO:0000313" key="2">
    <source>
        <dbReference type="Proteomes" id="UP000256486"/>
    </source>
</evidence>
<dbReference type="AlphaFoldDB" id="A0A3E0VEZ8"/>
<keyword evidence="2" id="KW-1185">Reference proteome</keyword>
<dbReference type="EMBL" id="NBWZ01000001">
    <property type="protein sequence ID" value="RFA08123.1"/>
    <property type="molecule type" value="Genomic_DNA"/>
</dbReference>